<dbReference type="NCBIfam" id="NF007610">
    <property type="entry name" value="PRK10258.1"/>
    <property type="match status" value="1"/>
</dbReference>
<keyword evidence="11" id="KW-1185">Reference proteome</keyword>
<evidence type="ECO:0000256" key="8">
    <source>
        <dbReference type="HAMAP-Rule" id="MF_00835"/>
    </source>
</evidence>
<sequence length="252" mass="27951">MTRLVDKAAVAAAFGRAAMTYDRHAELQRTSGALLAGMLEGRTISNVLDAGCGTGWYSRAWREKGCHVTALDLSTDMLNHATQQGSADRYLEGDIEAINLKDSHVDLAWSNLAVQWCNDLRAGLSELYRVTRPGGCVAFTTLAAESLSELHTAWQAVDERPHANKFLPISQIHEACDGWHYSLQTHEISQSFYSVMSAMHSLKGIGATHLHDGRKTSLMTRQQLQKLSLAWPQKEGRFPLTWQLVCGVIERD</sequence>
<evidence type="ECO:0000256" key="6">
    <source>
        <dbReference type="ARBA" id="ARBA00022691"/>
    </source>
</evidence>
<dbReference type="GO" id="GO:0010340">
    <property type="term" value="F:carboxyl-O-methyltransferase activity"/>
    <property type="evidence" value="ECO:0007669"/>
    <property type="project" value="UniProtKB-UniRule"/>
</dbReference>
<dbReference type="OrthoDB" id="9760689at2"/>
<dbReference type="GO" id="GO:0008757">
    <property type="term" value="F:S-adenosylmethionine-dependent methyltransferase activity"/>
    <property type="evidence" value="ECO:0007669"/>
    <property type="project" value="InterPro"/>
</dbReference>
<evidence type="ECO:0000256" key="4">
    <source>
        <dbReference type="ARBA" id="ARBA00022603"/>
    </source>
</evidence>
<dbReference type="GO" id="GO:0102130">
    <property type="term" value="F:malonyl-CoA methyltransferase activity"/>
    <property type="evidence" value="ECO:0007669"/>
    <property type="project" value="UniProtKB-EC"/>
</dbReference>
<comment type="function">
    <text evidence="8">Converts the free carboxyl group of a malonyl-thioester to its methyl ester by transfer of a methyl group from S-adenosyl-L-methionine (SAM). It allows to synthesize pimeloyl-ACP via the fatty acid synthetic pathway.</text>
</comment>
<dbReference type="Proteomes" id="UP000078410">
    <property type="component" value="Unassembled WGS sequence"/>
</dbReference>
<feature type="domain" description="Methyltransferase type 11" evidence="9">
    <location>
        <begin position="48"/>
        <end position="139"/>
    </location>
</feature>
<dbReference type="SUPFAM" id="SSF53335">
    <property type="entry name" value="S-adenosyl-L-methionine-dependent methyltransferases"/>
    <property type="match status" value="1"/>
</dbReference>
<comment type="similarity">
    <text evidence="8">Belongs to the methyltransferase superfamily.</text>
</comment>
<evidence type="ECO:0000256" key="5">
    <source>
        <dbReference type="ARBA" id="ARBA00022679"/>
    </source>
</evidence>
<evidence type="ECO:0000256" key="7">
    <source>
        <dbReference type="ARBA" id="ARBA00022756"/>
    </source>
</evidence>
<evidence type="ECO:0000256" key="3">
    <source>
        <dbReference type="ARBA" id="ARBA00012327"/>
    </source>
</evidence>
<gene>
    <name evidence="8" type="primary">bioC</name>
    <name evidence="10" type="ORF">M975_0677</name>
</gene>
<dbReference type="UniPathway" id="UPA00078"/>
<dbReference type="InterPro" id="IPR011814">
    <property type="entry name" value="BioC"/>
</dbReference>
<dbReference type="NCBIfam" id="TIGR02072">
    <property type="entry name" value="BioC"/>
    <property type="match status" value="1"/>
</dbReference>
<evidence type="ECO:0000313" key="10">
    <source>
        <dbReference type="EMBL" id="OAT34135.1"/>
    </source>
</evidence>
<evidence type="ECO:0000256" key="2">
    <source>
        <dbReference type="ARBA" id="ARBA00004746"/>
    </source>
</evidence>
<dbReference type="PANTHER" id="PTHR43861:SF1">
    <property type="entry name" value="TRANS-ACONITATE 2-METHYLTRANSFERASE"/>
    <property type="match status" value="1"/>
</dbReference>
<name>A0A1B7IW40_9ENTR</name>
<proteinExistence type="inferred from homology"/>
<dbReference type="HAMAP" id="MF_00835">
    <property type="entry name" value="BioC"/>
    <property type="match status" value="1"/>
</dbReference>
<dbReference type="CDD" id="cd02440">
    <property type="entry name" value="AdoMet_MTases"/>
    <property type="match status" value="1"/>
</dbReference>
<comment type="catalytic activity">
    <reaction evidence="1 8">
        <text>malonyl-[ACP] + S-adenosyl-L-methionine = malonyl-[ACP] methyl ester + S-adenosyl-L-homocysteine</text>
        <dbReference type="Rhea" id="RHEA:17105"/>
        <dbReference type="Rhea" id="RHEA-COMP:9623"/>
        <dbReference type="Rhea" id="RHEA-COMP:9954"/>
        <dbReference type="ChEBI" id="CHEBI:57856"/>
        <dbReference type="ChEBI" id="CHEBI:59789"/>
        <dbReference type="ChEBI" id="CHEBI:78449"/>
        <dbReference type="ChEBI" id="CHEBI:78845"/>
        <dbReference type="EC" id="2.1.1.197"/>
    </reaction>
</comment>
<keyword evidence="4 8" id="KW-0489">Methyltransferase</keyword>
<dbReference type="InterPro" id="IPR013216">
    <property type="entry name" value="Methyltransf_11"/>
</dbReference>
<keyword evidence="6 8" id="KW-0949">S-adenosyl-L-methionine</keyword>
<comment type="pathway">
    <text evidence="2 8">Cofactor biosynthesis; biotin biosynthesis.</text>
</comment>
<evidence type="ECO:0000313" key="11">
    <source>
        <dbReference type="Proteomes" id="UP000078410"/>
    </source>
</evidence>
<dbReference type="PATRIC" id="fig|1354251.4.peg.692"/>
<keyword evidence="5 8" id="KW-0808">Transferase</keyword>
<dbReference type="PANTHER" id="PTHR43861">
    <property type="entry name" value="TRANS-ACONITATE 2-METHYLTRANSFERASE-RELATED"/>
    <property type="match status" value="1"/>
</dbReference>
<dbReference type="EMBL" id="LXER01000006">
    <property type="protein sequence ID" value="OAT34135.1"/>
    <property type="molecule type" value="Genomic_DNA"/>
</dbReference>
<dbReference type="GO" id="GO:0009102">
    <property type="term" value="P:biotin biosynthetic process"/>
    <property type="evidence" value="ECO:0007669"/>
    <property type="project" value="UniProtKB-UniRule"/>
</dbReference>
<reference evidence="10 11" key="1">
    <citation type="submission" date="2016-04" db="EMBL/GenBank/DDBJ databases">
        <title>ATOL: Assembling a taxonomically balanced genome-scale reconstruction of the evolutionary history of the Enterobacteriaceae.</title>
        <authorList>
            <person name="Plunkett G.III."/>
            <person name="Neeno-Eckwall E.C."/>
            <person name="Glasner J.D."/>
            <person name="Perna N.T."/>
        </authorList>
    </citation>
    <scope>NUCLEOTIDE SEQUENCE [LARGE SCALE GENOMIC DNA]</scope>
    <source>
        <strain evidence="10 11">ATCC 51605</strain>
    </source>
</reference>
<dbReference type="GO" id="GO:0032259">
    <property type="term" value="P:methylation"/>
    <property type="evidence" value="ECO:0007669"/>
    <property type="project" value="UniProtKB-KW"/>
</dbReference>
<evidence type="ECO:0000256" key="1">
    <source>
        <dbReference type="ARBA" id="ARBA00000852"/>
    </source>
</evidence>
<protein>
    <recommendedName>
        <fullName evidence="3 8">Malonyl-[acyl-carrier protein] O-methyltransferase</fullName>
        <shortName evidence="8">Malonyl-ACP O-methyltransferase</shortName>
        <ecNumber evidence="3 8">2.1.1.197</ecNumber>
    </recommendedName>
    <alternativeName>
        <fullName evidence="8">Biotin synthesis protein BioC</fullName>
    </alternativeName>
</protein>
<keyword evidence="7 8" id="KW-0093">Biotin biosynthesis</keyword>
<comment type="caution">
    <text evidence="10">The sequence shown here is derived from an EMBL/GenBank/DDBJ whole genome shotgun (WGS) entry which is preliminary data.</text>
</comment>
<evidence type="ECO:0000259" key="9">
    <source>
        <dbReference type="Pfam" id="PF08241"/>
    </source>
</evidence>
<accession>A0A1B7IW40</accession>
<dbReference type="Gene3D" id="3.40.50.150">
    <property type="entry name" value="Vaccinia Virus protein VP39"/>
    <property type="match status" value="1"/>
</dbReference>
<dbReference type="InterPro" id="IPR029063">
    <property type="entry name" value="SAM-dependent_MTases_sf"/>
</dbReference>
<organism evidence="10 11">
    <name type="scientific">Buttiauxella brennerae ATCC 51605</name>
    <dbReference type="NCBI Taxonomy" id="1354251"/>
    <lineage>
        <taxon>Bacteria</taxon>
        <taxon>Pseudomonadati</taxon>
        <taxon>Pseudomonadota</taxon>
        <taxon>Gammaproteobacteria</taxon>
        <taxon>Enterobacterales</taxon>
        <taxon>Enterobacteriaceae</taxon>
        <taxon>Buttiauxella</taxon>
    </lineage>
</organism>
<dbReference type="AlphaFoldDB" id="A0A1B7IW40"/>
<dbReference type="EC" id="2.1.1.197" evidence="3 8"/>
<dbReference type="Pfam" id="PF08241">
    <property type="entry name" value="Methyltransf_11"/>
    <property type="match status" value="1"/>
</dbReference>
<dbReference type="RefSeq" id="WP_064557296.1">
    <property type="nucleotide sequence ID" value="NZ_LXER01000006.1"/>
</dbReference>